<feature type="transmembrane region" description="Helical" evidence="9">
    <location>
        <begin position="63"/>
        <end position="80"/>
    </location>
</feature>
<feature type="region of interest" description="Disordered" evidence="8">
    <location>
        <begin position="474"/>
        <end position="592"/>
    </location>
</feature>
<feature type="transmembrane region" description="Helical" evidence="9">
    <location>
        <begin position="182"/>
        <end position="206"/>
    </location>
</feature>
<keyword evidence="3" id="KW-0813">Transport</keyword>
<feature type="compositionally biased region" description="Acidic residues" evidence="8">
    <location>
        <begin position="562"/>
        <end position="573"/>
    </location>
</feature>
<organism evidence="11">
    <name type="scientific">Dunaliella tertiolecta</name>
    <name type="common">Green alga</name>
    <dbReference type="NCBI Taxonomy" id="3047"/>
    <lineage>
        <taxon>Eukaryota</taxon>
        <taxon>Viridiplantae</taxon>
        <taxon>Chlorophyta</taxon>
        <taxon>core chlorophytes</taxon>
        <taxon>Chlorophyceae</taxon>
        <taxon>CS clade</taxon>
        <taxon>Chlamydomonadales</taxon>
        <taxon>Dunaliellaceae</taxon>
        <taxon>Dunaliella</taxon>
    </lineage>
</organism>
<dbReference type="Gene3D" id="3.40.50.720">
    <property type="entry name" value="NAD(P)-binding Rossmann-like Domain"/>
    <property type="match status" value="1"/>
</dbReference>
<evidence type="ECO:0000256" key="7">
    <source>
        <dbReference type="ARBA" id="ARBA00023136"/>
    </source>
</evidence>
<evidence type="ECO:0000256" key="5">
    <source>
        <dbReference type="ARBA" id="ARBA00022989"/>
    </source>
</evidence>
<evidence type="ECO:0000313" key="11">
    <source>
        <dbReference type="EMBL" id="CAE0500434.1"/>
    </source>
</evidence>
<feature type="region of interest" description="Disordered" evidence="8">
    <location>
        <begin position="756"/>
        <end position="776"/>
    </location>
</feature>
<evidence type="ECO:0000256" key="2">
    <source>
        <dbReference type="ARBA" id="ARBA00008577"/>
    </source>
</evidence>
<comment type="similarity">
    <text evidence="2">Belongs to the castor/pollux (TC 1.A.1.23) family.</text>
</comment>
<dbReference type="PROSITE" id="PS51201">
    <property type="entry name" value="RCK_N"/>
    <property type="match status" value="1"/>
</dbReference>
<feature type="compositionally biased region" description="Basic and acidic residues" evidence="8">
    <location>
        <begin position="499"/>
        <end position="508"/>
    </location>
</feature>
<evidence type="ECO:0000256" key="6">
    <source>
        <dbReference type="ARBA" id="ARBA00023065"/>
    </source>
</evidence>
<feature type="domain" description="RCK N-terminal" evidence="10">
    <location>
        <begin position="227"/>
        <end position="376"/>
    </location>
</feature>
<accession>A0A7S3R2N6</accession>
<feature type="compositionally biased region" description="Basic and acidic residues" evidence="8">
    <location>
        <begin position="688"/>
        <end position="705"/>
    </location>
</feature>
<gene>
    <name evidence="11" type="ORF">DTER00134_LOCUS15507</name>
</gene>
<dbReference type="GO" id="GO:0012505">
    <property type="term" value="C:endomembrane system"/>
    <property type="evidence" value="ECO:0007669"/>
    <property type="project" value="UniProtKB-SubCell"/>
</dbReference>
<dbReference type="InterPro" id="IPR010420">
    <property type="entry name" value="CASTOR/POLLUX/SYM8_dom"/>
</dbReference>
<evidence type="ECO:0000256" key="4">
    <source>
        <dbReference type="ARBA" id="ARBA00022692"/>
    </source>
</evidence>
<evidence type="ECO:0000259" key="10">
    <source>
        <dbReference type="PROSITE" id="PS51201"/>
    </source>
</evidence>
<dbReference type="AlphaFoldDB" id="A0A7S3R2N6"/>
<dbReference type="InterPro" id="IPR003148">
    <property type="entry name" value="RCK_N"/>
</dbReference>
<keyword evidence="7 9" id="KW-0472">Membrane</keyword>
<feature type="compositionally biased region" description="Low complexity" evidence="8">
    <location>
        <begin position="763"/>
        <end position="776"/>
    </location>
</feature>
<keyword evidence="6" id="KW-0406">Ion transport</keyword>
<comment type="subcellular location">
    <subcellularLocation>
        <location evidence="1">Endomembrane system</location>
        <topology evidence="1">Multi-pass membrane protein</topology>
    </subcellularLocation>
</comment>
<keyword evidence="4 9" id="KW-0812">Transmembrane</keyword>
<evidence type="ECO:0000256" key="9">
    <source>
        <dbReference type="SAM" id="Phobius"/>
    </source>
</evidence>
<dbReference type="PANTHER" id="PTHR31563">
    <property type="entry name" value="ION CHANNEL POLLUX-RELATED"/>
    <property type="match status" value="1"/>
</dbReference>
<feature type="compositionally biased region" description="Low complexity" evidence="8">
    <location>
        <begin position="655"/>
        <end position="668"/>
    </location>
</feature>
<protein>
    <recommendedName>
        <fullName evidence="10">RCK N-terminal domain-containing protein</fullName>
    </recommendedName>
</protein>
<name>A0A7S3R2N6_DUNTE</name>
<feature type="compositionally biased region" description="Low complexity" evidence="8">
    <location>
        <begin position="576"/>
        <end position="587"/>
    </location>
</feature>
<evidence type="ECO:0000256" key="1">
    <source>
        <dbReference type="ARBA" id="ARBA00004127"/>
    </source>
</evidence>
<evidence type="ECO:0000256" key="8">
    <source>
        <dbReference type="SAM" id="MobiDB-lite"/>
    </source>
</evidence>
<feature type="transmembrane region" description="Helical" evidence="9">
    <location>
        <begin position="130"/>
        <end position="151"/>
    </location>
</feature>
<evidence type="ECO:0000256" key="3">
    <source>
        <dbReference type="ARBA" id="ARBA00022448"/>
    </source>
</evidence>
<keyword evidence="5 9" id="KW-1133">Transmembrane helix</keyword>
<reference evidence="11" key="1">
    <citation type="submission" date="2021-01" db="EMBL/GenBank/DDBJ databases">
        <authorList>
            <person name="Corre E."/>
            <person name="Pelletier E."/>
            <person name="Niang G."/>
            <person name="Scheremetjew M."/>
            <person name="Finn R."/>
            <person name="Kale V."/>
            <person name="Holt S."/>
            <person name="Cochrane G."/>
            <person name="Meng A."/>
            <person name="Brown T."/>
            <person name="Cohen L."/>
        </authorList>
    </citation>
    <scope>NUCLEOTIDE SEQUENCE</scope>
    <source>
        <strain evidence="11">CCMP1320</strain>
    </source>
</reference>
<dbReference type="GO" id="GO:0006813">
    <property type="term" value="P:potassium ion transport"/>
    <property type="evidence" value="ECO:0007669"/>
    <property type="project" value="InterPro"/>
</dbReference>
<dbReference type="Pfam" id="PF22614">
    <property type="entry name" value="Slo-like_RCK"/>
    <property type="match status" value="1"/>
</dbReference>
<dbReference type="PANTHER" id="PTHR31563:SF10">
    <property type="entry name" value="ION CHANNEL POLLUX-RELATED"/>
    <property type="match status" value="1"/>
</dbReference>
<sequence length="913" mass="98953">MQAVPWLTSLGGEQREPACEDRNLQKDACYCRAADQSMQACLRQDRGSGAGPSEHTLSGGNRIALYGLLTFFTLFVYIFIGGGIDRAPRWFIALLAKPLQVSPGMLEARGSRVLVYRLEQWFWSHPYSKLILLLVLTVSLISLGSVSLFAVSTTASLYDTMWAAIEGVGLDWSFVGEGEEQVLVRVVSLLIAIGGTLITALLLGIISDALSQKVDELKRGRGAVLECNHYIIIGWSEKVLSLIDQLCQGFETSGGTTIVVLSHKSKEEMDEEIGNRVRNRRGSTIIVRKGDSMSRADLELISCSHASSIVILANATRPEQSDARTLRIVLCLMGIFRAVVEEGRECKTNVLAEMCNSDHENLLRMLVDEPRVRTIVSREMIGRFSVQCARYPALTNVLMELLGFAGNEFYLTEHKHSARLAGFKFCEMQRLFRDAVPCGIRDASGVSKLSPPGDAIVKPGDQIILLAEDETGCDPTFDEHSPQKPASHKQSLPHCSKLRQSDEGRSRSAFDASALMRAATMRSKRRSEPASHKLVHTSSSRAMLSRPKRFSEASLVPRTGIEGEDEGEEAEDEAGSRVSLSTSRRTSMGTDLDADDSIAAAAGGMVGAEADKGDGAGGPTGLGAFSCPLSPVREANGDAGAAAGGGHRSGKTSDAEGTAAEAAATAAAARKRERALVRFSSSTKQRLQAKEQREEGRLGQQREEAQPLLPPLDEGQEQQEQQRKRSLQLRAREAALSGKLAAVLRAAAAERAVAEERGQQLPAGCGSAASLRRSSSGKVHAGTELDSLAVDRGDGSGNRSSHAAGSLAFGGLFLFCGWRQDIVGLIKVLDDFVTEDSELWLFSDVPLDTRRNLLVQGGLDVTCGAYCGLRHLKIRFDDPRLFGSSVLKRHLQALYPVQVRTWQTYLAVLKRQS</sequence>
<dbReference type="EMBL" id="HBIP01025754">
    <property type="protein sequence ID" value="CAE0500434.1"/>
    <property type="molecule type" value="Transcribed_RNA"/>
</dbReference>
<proteinExistence type="inferred from homology"/>
<feature type="region of interest" description="Disordered" evidence="8">
    <location>
        <begin position="636"/>
        <end position="727"/>
    </location>
</feature>
<dbReference type="Pfam" id="PF06241">
    <property type="entry name" value="Castor_Poll_mid"/>
    <property type="match status" value="1"/>
</dbReference>
<dbReference type="InterPro" id="IPR044849">
    <property type="entry name" value="CASTOR/POLLUX/SYM8-like"/>
</dbReference>